<dbReference type="AlphaFoldDB" id="A0A1M3KY04"/>
<organism evidence="8 9">
    <name type="scientific">Candidatus Kapaibacterium thiocyanatum</name>
    <dbReference type="NCBI Taxonomy" id="1895771"/>
    <lineage>
        <taxon>Bacteria</taxon>
        <taxon>Pseudomonadati</taxon>
        <taxon>Candidatus Kapaibacteriota</taxon>
        <taxon>Candidatus Kapaibacteriia</taxon>
        <taxon>Candidatus Kapaibacteriales</taxon>
        <taxon>Candidatus Kapaibacteriaceae</taxon>
        <taxon>Candidatus Kapaibacterium</taxon>
    </lineage>
</organism>
<dbReference type="Gene3D" id="3.30.1330.60">
    <property type="entry name" value="OmpA-like domain"/>
    <property type="match status" value="2"/>
</dbReference>
<accession>A0A1M3KY04</accession>
<keyword evidence="3" id="KW-0998">Cell outer membrane</keyword>
<gene>
    <name evidence="8" type="ORF">BGO89_12260</name>
</gene>
<feature type="region of interest" description="Disordered" evidence="5">
    <location>
        <begin position="398"/>
        <end position="417"/>
    </location>
</feature>
<dbReference type="InterPro" id="IPR006665">
    <property type="entry name" value="OmpA-like"/>
</dbReference>
<dbReference type="PROSITE" id="PS51123">
    <property type="entry name" value="OMPA_2"/>
    <property type="match status" value="2"/>
</dbReference>
<evidence type="ECO:0000256" key="3">
    <source>
        <dbReference type="ARBA" id="ARBA00023237"/>
    </source>
</evidence>
<dbReference type="InterPro" id="IPR036737">
    <property type="entry name" value="OmpA-like_sf"/>
</dbReference>
<evidence type="ECO:0000256" key="5">
    <source>
        <dbReference type="SAM" id="MobiDB-lite"/>
    </source>
</evidence>
<feature type="chain" id="PRO_5012499590" description="OmpA-like domain-containing protein" evidence="6">
    <location>
        <begin position="24"/>
        <end position="658"/>
    </location>
</feature>
<evidence type="ECO:0000259" key="7">
    <source>
        <dbReference type="PROSITE" id="PS51123"/>
    </source>
</evidence>
<dbReference type="STRING" id="1895771.BGO89_12260"/>
<dbReference type="GO" id="GO:0009279">
    <property type="term" value="C:cell outer membrane"/>
    <property type="evidence" value="ECO:0007669"/>
    <property type="project" value="UniProtKB-SubCell"/>
</dbReference>
<dbReference type="PANTHER" id="PTHR30329:SF21">
    <property type="entry name" value="LIPOPROTEIN YIAD-RELATED"/>
    <property type="match status" value="1"/>
</dbReference>
<dbReference type="CDD" id="cd07185">
    <property type="entry name" value="OmpA_C-like"/>
    <property type="match status" value="1"/>
</dbReference>
<dbReference type="SUPFAM" id="SSF103088">
    <property type="entry name" value="OmpA-like"/>
    <property type="match status" value="2"/>
</dbReference>
<dbReference type="InterPro" id="IPR050330">
    <property type="entry name" value="Bact_OuterMem_StrucFunc"/>
</dbReference>
<dbReference type="EMBL" id="MKVH01000024">
    <property type="protein sequence ID" value="OJX57255.1"/>
    <property type="molecule type" value="Genomic_DNA"/>
</dbReference>
<dbReference type="Proteomes" id="UP000184233">
    <property type="component" value="Unassembled WGS sequence"/>
</dbReference>
<evidence type="ECO:0000313" key="9">
    <source>
        <dbReference type="Proteomes" id="UP000184233"/>
    </source>
</evidence>
<name>A0A1M3KY04_9BACT</name>
<reference evidence="8 9" key="1">
    <citation type="submission" date="2016-09" db="EMBL/GenBank/DDBJ databases">
        <title>Genome-resolved meta-omics ties microbial dynamics to process performance in biotechnology for thiocyanate degradation.</title>
        <authorList>
            <person name="Kantor R.S."/>
            <person name="Huddy R.J."/>
            <person name="Iyer R."/>
            <person name="Thomas B.C."/>
            <person name="Brown C.T."/>
            <person name="Anantharaman K."/>
            <person name="Tringe S."/>
            <person name="Hettich R.L."/>
            <person name="Harrison S.T."/>
            <person name="Banfield J.F."/>
        </authorList>
    </citation>
    <scope>NUCLEOTIDE SEQUENCE [LARGE SCALE GENOMIC DNA]</scope>
    <source>
        <strain evidence="8">59-99</strain>
    </source>
</reference>
<evidence type="ECO:0000256" key="4">
    <source>
        <dbReference type="PROSITE-ProRule" id="PRU00473"/>
    </source>
</evidence>
<evidence type="ECO:0000313" key="8">
    <source>
        <dbReference type="EMBL" id="OJX57255.1"/>
    </source>
</evidence>
<evidence type="ECO:0000256" key="1">
    <source>
        <dbReference type="ARBA" id="ARBA00004442"/>
    </source>
</evidence>
<comment type="caution">
    <text evidence="8">The sequence shown here is derived from an EMBL/GenBank/DDBJ whole genome shotgun (WGS) entry which is preliminary data.</text>
</comment>
<dbReference type="InterPro" id="IPR006664">
    <property type="entry name" value="OMP_bac"/>
</dbReference>
<evidence type="ECO:0000256" key="6">
    <source>
        <dbReference type="SAM" id="SignalP"/>
    </source>
</evidence>
<sequence>MNSTKRTLGTVIMALGIAGTATAQNNVVIPPARIGLYGGLGLDGNSPSIQAWRTPLPNNPNILSFRNDTARIKDGSTGLSGAFGIMGGFPITRTIHFTGRLGYNNVNGSAELVERHVDTTLTHKLSGSVGLLEVTPAVEFYDLLPVSIHGIVGLEFGIPLSSSMTQDATISASGFEGTQRLSGPDNIPNTTVRAALMLGAGYTLKLSEKWYLQPEISYRIPLTNVSSDVTYSPWKFSQLRLGVNIFFDISPDPEGKPAARNGISASMEKIVAFDPDGKEYPVSVVNVEDVRYNEMFPLVPYVFCAENQTQPDTMLQRTNVSTEQGEFIPESLPLDAVEVNRNLLNIIGTRMQKYPQASLTITGTTDGKTEAKAKELARQRADFAKDYLVKRFNIPSDRITTNTTTTPAKASSNLDPDGIAENRRIEFSSNVPDVLTPVVITADNQRVATPDVISFHPKVESEDSLKSWSLRISQAGRPLRDLNGKGRPMAISWAIRPNELSAAQVPVDYEFYAADADGDTAVISGSLPVEYVSSVRKRTENLPDRTVDKYSLILFDFDKATLNDDNARILREMVLPSIKSNSRVSIVGYTDRIGNDEYNRKLSKERAETVKAFLSSQAKDAKYTSSGVGESSQIFSNDLPIGRQLSRTVQVIVETPRR</sequence>
<comment type="subcellular location">
    <subcellularLocation>
        <location evidence="1">Cell outer membrane</location>
    </subcellularLocation>
</comment>
<feature type="domain" description="OmpA-like" evidence="7">
    <location>
        <begin position="542"/>
        <end position="657"/>
    </location>
</feature>
<dbReference type="PRINTS" id="PR01021">
    <property type="entry name" value="OMPADOMAIN"/>
</dbReference>
<keyword evidence="6" id="KW-0732">Signal</keyword>
<feature type="domain" description="OmpA-like" evidence="7">
    <location>
        <begin position="314"/>
        <end position="433"/>
    </location>
</feature>
<protein>
    <recommendedName>
        <fullName evidence="7">OmpA-like domain-containing protein</fullName>
    </recommendedName>
</protein>
<proteinExistence type="predicted"/>
<feature type="signal peptide" evidence="6">
    <location>
        <begin position="1"/>
        <end position="23"/>
    </location>
</feature>
<evidence type="ECO:0000256" key="2">
    <source>
        <dbReference type="ARBA" id="ARBA00023136"/>
    </source>
</evidence>
<dbReference type="PANTHER" id="PTHR30329">
    <property type="entry name" value="STATOR ELEMENT OF FLAGELLAR MOTOR COMPLEX"/>
    <property type="match status" value="1"/>
</dbReference>
<keyword evidence="2 4" id="KW-0472">Membrane</keyword>
<dbReference type="Pfam" id="PF00691">
    <property type="entry name" value="OmpA"/>
    <property type="match status" value="2"/>
</dbReference>